<feature type="chain" id="PRO_5042834613" description="SCP domain-containing protein" evidence="2">
    <location>
        <begin position="49"/>
        <end position="517"/>
    </location>
</feature>
<evidence type="ECO:0000256" key="2">
    <source>
        <dbReference type="SAM" id="SignalP"/>
    </source>
</evidence>
<feature type="compositionally biased region" description="Low complexity" evidence="1">
    <location>
        <begin position="505"/>
        <end position="517"/>
    </location>
</feature>
<organism evidence="4 5">
    <name type="scientific">Gardnerella vaginalis</name>
    <dbReference type="NCBI Taxonomy" id="2702"/>
    <lineage>
        <taxon>Bacteria</taxon>
        <taxon>Bacillati</taxon>
        <taxon>Actinomycetota</taxon>
        <taxon>Actinomycetes</taxon>
        <taxon>Bifidobacteriales</taxon>
        <taxon>Bifidobacteriaceae</taxon>
        <taxon>Gardnerella</taxon>
    </lineage>
</organism>
<dbReference type="InterPro" id="IPR014044">
    <property type="entry name" value="CAP_dom"/>
</dbReference>
<dbReference type="Gene3D" id="3.40.33.10">
    <property type="entry name" value="CAP"/>
    <property type="match status" value="1"/>
</dbReference>
<proteinExistence type="predicted"/>
<evidence type="ECO:0000313" key="4">
    <source>
        <dbReference type="EMBL" id="PKZ60150.1"/>
    </source>
</evidence>
<evidence type="ECO:0000256" key="1">
    <source>
        <dbReference type="SAM" id="MobiDB-lite"/>
    </source>
</evidence>
<reference evidence="4 5" key="1">
    <citation type="submission" date="2017-12" db="EMBL/GenBank/DDBJ databases">
        <title>Phylogenetic diversity of female urinary microbiome.</title>
        <authorList>
            <person name="Thomas-White K."/>
            <person name="Wolfe A.J."/>
        </authorList>
    </citation>
    <scope>NUCLEOTIDE SEQUENCE [LARGE SCALE GENOMIC DNA]</scope>
    <source>
        <strain evidence="4 5">UMB0682</strain>
    </source>
</reference>
<feature type="region of interest" description="Disordered" evidence="1">
    <location>
        <begin position="497"/>
        <end position="517"/>
    </location>
</feature>
<evidence type="ECO:0000259" key="3">
    <source>
        <dbReference type="Pfam" id="PF00188"/>
    </source>
</evidence>
<accession>A0AAP8ISW8</accession>
<sequence length="517" mass="55216">MNKNKTIKSERKVYSNTFSKKLTAASVAVILTGASISMFAVTANSAYANETDLKQPTVLIPNNKVTYNVASAPLTKGATTSQSSVEKTAAGLFRFAMNDPSLTAAQREDARKAYETLTGQLNKPSWYDSKVTLGKGDIYPDSLSRLSKAISYMQAINAYRQSIGLSPMGVSLQLTADAINDAFYSANYIGHARHYNTYENLAWADYGDGSYTGGTTPETMTGAMKQWITDEKKVYDEYKSRGQEAPEGEVGHYLNFINGSLGSMGFTTGNISNEYGSIAAWDASTESAPFTIEQYKQLIDRYINGNGGSSSQTPTPSVPDHTVPSVPDHTVPSVPDHTVPSVPDHTVPSDPEVDHTVTPDVMPNINIPEEYPSFSHSDYNIGVGDINSSNFGLGDFNFGLGNTTDFGGTNIGDFNFGLGNTTDFSGTNIGDFNFGLGNTTDFSGTNIGDFNFGLGNTTDFSGTNIGDFNFGLGNTTDFSGTNIGDFNFGDLNGSNASTTLPASSTTDTPVVDPDTLL</sequence>
<dbReference type="AlphaFoldDB" id="A0AAP8ISW8"/>
<name>A0AAP8ISW8_GARVA</name>
<protein>
    <recommendedName>
        <fullName evidence="3">SCP domain-containing protein</fullName>
    </recommendedName>
</protein>
<feature type="signal peptide" evidence="2">
    <location>
        <begin position="1"/>
        <end position="48"/>
    </location>
</feature>
<dbReference type="Pfam" id="PF00188">
    <property type="entry name" value="CAP"/>
    <property type="match status" value="1"/>
</dbReference>
<keyword evidence="2" id="KW-0732">Signal</keyword>
<feature type="region of interest" description="Disordered" evidence="1">
    <location>
        <begin position="303"/>
        <end position="364"/>
    </location>
</feature>
<dbReference type="SUPFAM" id="SSF55797">
    <property type="entry name" value="PR-1-like"/>
    <property type="match status" value="1"/>
</dbReference>
<evidence type="ECO:0000313" key="5">
    <source>
        <dbReference type="Proteomes" id="UP000234905"/>
    </source>
</evidence>
<dbReference type="Proteomes" id="UP000234905">
    <property type="component" value="Unassembled WGS sequence"/>
</dbReference>
<comment type="caution">
    <text evidence="4">The sequence shown here is derived from an EMBL/GenBank/DDBJ whole genome shotgun (WGS) entry which is preliminary data.</text>
</comment>
<feature type="domain" description="SCP" evidence="3">
    <location>
        <begin position="154"/>
        <end position="268"/>
    </location>
</feature>
<dbReference type="InterPro" id="IPR035940">
    <property type="entry name" value="CAP_sf"/>
</dbReference>
<gene>
    <name evidence="4" type="ORF">CYJ61_01765</name>
</gene>
<dbReference type="EMBL" id="PKJN01000001">
    <property type="protein sequence ID" value="PKZ60150.1"/>
    <property type="molecule type" value="Genomic_DNA"/>
</dbReference>